<dbReference type="EMBL" id="HBKQ01053770">
    <property type="protein sequence ID" value="CAE2279789.1"/>
    <property type="molecule type" value="Transcribed_RNA"/>
</dbReference>
<reference evidence="1" key="1">
    <citation type="submission" date="2021-01" db="EMBL/GenBank/DDBJ databases">
        <authorList>
            <person name="Corre E."/>
            <person name="Pelletier E."/>
            <person name="Niang G."/>
            <person name="Scheremetjew M."/>
            <person name="Finn R."/>
            <person name="Kale V."/>
            <person name="Holt S."/>
            <person name="Cochrane G."/>
            <person name="Meng A."/>
            <person name="Brown T."/>
            <person name="Cohen L."/>
        </authorList>
    </citation>
    <scope>NUCLEOTIDE SEQUENCE</scope>
    <source>
        <strain evidence="1">Isolate 1302-5</strain>
    </source>
</reference>
<name>A0A7S4NCU4_9STRA</name>
<accession>A0A7S4NCU4</accession>
<gene>
    <name evidence="1" type="ORF">OAUR00152_LOCUS36953</name>
</gene>
<sequence length="142" mass="15858">MWNALHAAMERSSCRKNGFVILFDRTKALSSSNRAKFHSFAQLIVSLVNCVPLSFRAVHYVFGPNHSWRDIILSWELRVLGGIFGILMKQKTVVHVESFEDLVLNLGVAYGISSNNIPATLGGSLDSEYCGQWLTSRRGINT</sequence>
<protein>
    <submittedName>
        <fullName evidence="1">Uncharacterized protein</fullName>
    </submittedName>
</protein>
<organism evidence="1">
    <name type="scientific">Odontella aurita</name>
    <dbReference type="NCBI Taxonomy" id="265563"/>
    <lineage>
        <taxon>Eukaryota</taxon>
        <taxon>Sar</taxon>
        <taxon>Stramenopiles</taxon>
        <taxon>Ochrophyta</taxon>
        <taxon>Bacillariophyta</taxon>
        <taxon>Mediophyceae</taxon>
        <taxon>Biddulphiophycidae</taxon>
        <taxon>Eupodiscales</taxon>
        <taxon>Odontellaceae</taxon>
        <taxon>Odontella</taxon>
    </lineage>
</organism>
<dbReference type="AlphaFoldDB" id="A0A7S4NCU4"/>
<proteinExistence type="predicted"/>
<evidence type="ECO:0000313" key="1">
    <source>
        <dbReference type="EMBL" id="CAE2279789.1"/>
    </source>
</evidence>